<organism evidence="1 2">
    <name type="scientific">Daphnia magna</name>
    <dbReference type="NCBI Taxonomy" id="35525"/>
    <lineage>
        <taxon>Eukaryota</taxon>
        <taxon>Metazoa</taxon>
        <taxon>Ecdysozoa</taxon>
        <taxon>Arthropoda</taxon>
        <taxon>Crustacea</taxon>
        <taxon>Branchiopoda</taxon>
        <taxon>Diplostraca</taxon>
        <taxon>Cladocera</taxon>
        <taxon>Anomopoda</taxon>
        <taxon>Daphniidae</taxon>
        <taxon>Daphnia</taxon>
    </lineage>
</organism>
<evidence type="ECO:0000313" key="2">
    <source>
        <dbReference type="Proteomes" id="UP000076858"/>
    </source>
</evidence>
<comment type="caution">
    <text evidence="1">The sequence shown here is derived from an EMBL/GenBank/DDBJ whole genome shotgun (WGS) entry which is preliminary data.</text>
</comment>
<sequence length="96" mass="10731">TTSIGCIPALFRDCSLLASFKEAPIHCVFTSFIDCIPNIFRDRYSLHSSNRPHFIVFSPAVLTTIQHFSVTVPFCIPQTSPNSLFSPGLLIAFQHF</sequence>
<accession>A0A164GI21</accession>
<protein>
    <submittedName>
        <fullName evidence="1">Uncharacterized protein</fullName>
    </submittedName>
</protein>
<keyword evidence="2" id="KW-1185">Reference proteome</keyword>
<dbReference type="Proteomes" id="UP000076858">
    <property type="component" value="Unassembled WGS sequence"/>
</dbReference>
<reference evidence="1 2" key="1">
    <citation type="submission" date="2016-03" db="EMBL/GenBank/DDBJ databases">
        <title>EvidentialGene: Evidence-directed Construction of Genes on Genomes.</title>
        <authorList>
            <person name="Gilbert D.G."/>
            <person name="Choi J.-H."/>
            <person name="Mockaitis K."/>
            <person name="Colbourne J."/>
            <person name="Pfrender M."/>
        </authorList>
    </citation>
    <scope>NUCLEOTIDE SEQUENCE [LARGE SCALE GENOMIC DNA]</scope>
    <source>
        <strain evidence="1 2">Xinb3</strain>
        <tissue evidence="1">Complete organism</tissue>
    </source>
</reference>
<proteinExistence type="predicted"/>
<evidence type="ECO:0000313" key="1">
    <source>
        <dbReference type="EMBL" id="KZR98987.1"/>
    </source>
</evidence>
<feature type="non-terminal residue" evidence="1">
    <location>
        <position position="1"/>
    </location>
</feature>
<dbReference type="AlphaFoldDB" id="A0A164GI21"/>
<dbReference type="EMBL" id="LRGB01015084">
    <property type="protein sequence ID" value="KZR98987.1"/>
    <property type="molecule type" value="Genomic_DNA"/>
</dbReference>
<name>A0A164GI21_9CRUS</name>
<gene>
    <name evidence="1" type="ORF">APZ42_005342</name>
</gene>